<evidence type="ECO:0000256" key="4">
    <source>
        <dbReference type="ARBA" id="ARBA00022737"/>
    </source>
</evidence>
<dbReference type="PANTHER" id="PTHR43152">
    <property type="entry name" value="UVRABC SYSTEM PROTEIN A"/>
    <property type="match status" value="1"/>
</dbReference>
<feature type="domain" description="ABC transporter" evidence="17">
    <location>
        <begin position="368"/>
        <end position="606"/>
    </location>
</feature>
<keyword evidence="2" id="KW-0963">Cytoplasm</keyword>
<evidence type="ECO:0000256" key="9">
    <source>
        <dbReference type="ARBA" id="ARBA00022833"/>
    </source>
</evidence>
<dbReference type="Pfam" id="PF00005">
    <property type="entry name" value="ABC_tran"/>
    <property type="match status" value="1"/>
</dbReference>
<evidence type="ECO:0000256" key="15">
    <source>
        <dbReference type="ARBA" id="ARBA00039316"/>
    </source>
</evidence>
<gene>
    <name evidence="18" type="primary">uvrA</name>
    <name evidence="18" type="ORF">O9H85_36665</name>
</gene>
<evidence type="ECO:0000313" key="19">
    <source>
        <dbReference type="Proteomes" id="UP001527882"/>
    </source>
</evidence>
<dbReference type="PANTHER" id="PTHR43152:SF3">
    <property type="entry name" value="UVRABC SYSTEM PROTEIN A"/>
    <property type="match status" value="1"/>
</dbReference>
<dbReference type="SUPFAM" id="SSF52540">
    <property type="entry name" value="P-loop containing nucleoside triphosphate hydrolases"/>
    <property type="match status" value="2"/>
</dbReference>
<evidence type="ECO:0000313" key="18">
    <source>
        <dbReference type="EMBL" id="MCZ8517748.1"/>
    </source>
</evidence>
<keyword evidence="19" id="KW-1185">Reference proteome</keyword>
<dbReference type="NCBIfam" id="TIGR00630">
    <property type="entry name" value="uvra"/>
    <property type="match status" value="1"/>
</dbReference>
<keyword evidence="5" id="KW-0547">Nucleotide-binding</keyword>
<dbReference type="Gene3D" id="1.10.8.280">
    <property type="entry name" value="ABC transporter ATPase domain-like"/>
    <property type="match status" value="1"/>
</dbReference>
<name>A0ABT4QLJ5_9BACL</name>
<keyword evidence="3" id="KW-0479">Metal-binding</keyword>
<dbReference type="InterPro" id="IPR017871">
    <property type="entry name" value="ABC_transporter-like_CS"/>
</dbReference>
<evidence type="ECO:0000256" key="12">
    <source>
        <dbReference type="ARBA" id="ARBA00023125"/>
    </source>
</evidence>
<dbReference type="Pfam" id="PF17760">
    <property type="entry name" value="UvrA_inter"/>
    <property type="match status" value="1"/>
</dbReference>
<reference evidence="18 19" key="1">
    <citation type="submission" date="2022-12" db="EMBL/GenBank/DDBJ databases">
        <title>Draft genome sequence of Paenibacillus sp. dW9.</title>
        <authorList>
            <person name="Choi E.-W."/>
            <person name="Kim D.-U."/>
        </authorList>
    </citation>
    <scope>NUCLEOTIDE SEQUENCE [LARGE SCALE GENOMIC DNA]</scope>
    <source>
        <strain evidence="19">dW9</strain>
    </source>
</reference>
<evidence type="ECO:0000256" key="5">
    <source>
        <dbReference type="ARBA" id="ARBA00022741"/>
    </source>
</evidence>
<keyword evidence="13" id="KW-0234">DNA repair</keyword>
<protein>
    <recommendedName>
        <fullName evidence="15">UvrABC system protein A</fullName>
    </recommendedName>
    <alternativeName>
        <fullName evidence="16">Excinuclease ABC subunit A</fullName>
    </alternativeName>
</protein>
<evidence type="ECO:0000256" key="14">
    <source>
        <dbReference type="ARBA" id="ARBA00038000"/>
    </source>
</evidence>
<organism evidence="18 19">
    <name type="scientific">Paenibacillus gyeongsangnamensis</name>
    <dbReference type="NCBI Taxonomy" id="3388067"/>
    <lineage>
        <taxon>Bacteria</taxon>
        <taxon>Bacillati</taxon>
        <taxon>Bacillota</taxon>
        <taxon>Bacilli</taxon>
        <taxon>Bacillales</taxon>
        <taxon>Paenibacillaceae</taxon>
        <taxon>Paenibacillus</taxon>
    </lineage>
</organism>
<dbReference type="EMBL" id="JAQAGZ010000051">
    <property type="protein sequence ID" value="MCZ8517748.1"/>
    <property type="molecule type" value="Genomic_DNA"/>
</dbReference>
<evidence type="ECO:0000256" key="1">
    <source>
        <dbReference type="ARBA" id="ARBA00004496"/>
    </source>
</evidence>
<dbReference type="PROSITE" id="PS00211">
    <property type="entry name" value="ABC_TRANSPORTER_1"/>
    <property type="match status" value="2"/>
</dbReference>
<dbReference type="InterPro" id="IPR003439">
    <property type="entry name" value="ABC_transporter-like_ATP-bd"/>
</dbReference>
<evidence type="ECO:0000256" key="8">
    <source>
        <dbReference type="ARBA" id="ARBA00022771"/>
    </source>
</evidence>
<accession>A0ABT4QLJ5</accession>
<evidence type="ECO:0000256" key="10">
    <source>
        <dbReference type="ARBA" id="ARBA00022840"/>
    </source>
</evidence>
<dbReference type="InterPro" id="IPR041552">
    <property type="entry name" value="UvrA_DNA-bd"/>
</dbReference>
<evidence type="ECO:0000256" key="6">
    <source>
        <dbReference type="ARBA" id="ARBA00022763"/>
    </source>
</evidence>
<dbReference type="CDD" id="cd03271">
    <property type="entry name" value="ABC_UvrA_II"/>
    <property type="match status" value="1"/>
</dbReference>
<dbReference type="Gene3D" id="1.20.1580.10">
    <property type="entry name" value="ABC transporter ATPase like domain"/>
    <property type="match status" value="3"/>
</dbReference>
<comment type="similarity">
    <text evidence="14">Belongs to the ABC transporter superfamily. UvrA family.</text>
</comment>
<comment type="caution">
    <text evidence="18">The sequence shown here is derived from an EMBL/GenBank/DDBJ whole genome shotgun (WGS) entry which is preliminary data.</text>
</comment>
<dbReference type="NCBIfam" id="NF001503">
    <property type="entry name" value="PRK00349.1"/>
    <property type="match status" value="1"/>
</dbReference>
<keyword evidence="12" id="KW-0238">DNA-binding</keyword>
<keyword evidence="11" id="KW-0267">Excision nuclease</keyword>
<keyword evidence="8" id="KW-0863">Zinc-finger</keyword>
<dbReference type="Pfam" id="PF17755">
    <property type="entry name" value="UvrA_DNA-bind"/>
    <property type="match status" value="1"/>
</dbReference>
<evidence type="ECO:0000256" key="13">
    <source>
        <dbReference type="ARBA" id="ARBA00023204"/>
    </source>
</evidence>
<evidence type="ECO:0000256" key="2">
    <source>
        <dbReference type="ARBA" id="ARBA00022490"/>
    </source>
</evidence>
<dbReference type="InterPro" id="IPR041102">
    <property type="entry name" value="UvrA_inter"/>
</dbReference>
<keyword evidence="9" id="KW-0862">Zinc</keyword>
<keyword evidence="18" id="KW-0378">Hydrolase</keyword>
<comment type="subcellular location">
    <subcellularLocation>
        <location evidence="1">Cytoplasm</location>
    </subcellularLocation>
</comment>
<feature type="domain" description="ABC transporter" evidence="17">
    <location>
        <begin position="614"/>
        <end position="955"/>
    </location>
</feature>
<dbReference type="GO" id="GO:0016787">
    <property type="term" value="F:hydrolase activity"/>
    <property type="evidence" value="ECO:0007669"/>
    <property type="project" value="UniProtKB-KW"/>
</dbReference>
<evidence type="ECO:0000256" key="7">
    <source>
        <dbReference type="ARBA" id="ARBA00022769"/>
    </source>
</evidence>
<dbReference type="Gene3D" id="3.40.50.300">
    <property type="entry name" value="P-loop containing nucleotide triphosphate hydrolases"/>
    <property type="match status" value="3"/>
</dbReference>
<sequence>MKTSIEVRGARQNNLKNIDVNIPRDKLTVITGVSGSGKSSLAFEVIYGEGQRRFLESLSTFAKSRMNQLKKPDVDFVFGLSPVIAIEQKKGNANPRSTVGTMTDLYDFLRLLFASSGEACCPFCQHPIATKSVNQMIDHVQTLPVGTELEVLAPIFKLYDEDYQTLFDEIRSKGFRSVKIDGKIHNLSDPLELDDEAEYQMEVIVDKVVVTPALFKALTKTIENSLELVGEGFIRFEVTHSGGGAPVDMDAFYRNFGCPKHHLVIGELHPSYFSFNDPGSACRTCGGIGTYMRTEKRFLIKSPEKSVSKGALDHNIYGPSTKKSYRGMLFHSIFAHYGYSLDTPFNELPEDFVDRLFHGTRGEQFPILVTEDHPRHAKSQAGKLRKYGGLVNEVNRWYKWHVKKRGGNGGGDNDFFKRVMVEHTCPDCNGKKLKPQRFCVRIGGRDIHDLCSVPLKELKTFLDSVTFSEEKKQVAGQIAGEIQSRLNLLIDIGLEYLNLGRRSDTISGGEAQRIRLSTQISSGLMGMLYVLDEPSIGLHARDSMRIVQTLKKLRDIGNTIIVVEHDIDTICSADYIIEIGPGPGERGGQIIAQGTAVQLRKAKDSLTGAFLTGARRIDVPSKRRAPSGLYLCIKGARANNLRNVSVDIPLGVMTCVTGVSGSGKSTLINEVMFKQLYSHFHDQRIVPGEHDSIEGVEHLAGIINIDQSPIGRSTRSNPATYVGFFDRIRELFAETEEASVRGLGRNEFSFNQKNGRCEHCQGEGIVTTQLQFMPDVESVCPSCKGARFNNDVLEVMLNGKNIAQVLDMSIEEAVSFFSDQPYVVHKLNVLNQLGLGYLKLGQSSTTLSGGEAQRIKLATEISKLKRGSHNLYILDEPTTGLHLHDIQKLIDCLNQLVDNGHSVLVIEHHLDVIKVSDYLIDMGPDGGKDGGTVVAQGTPEQVAVVDASHTGRFLKSVLSTDNRYWHEPVRQTNA</sequence>
<keyword evidence="4" id="KW-0677">Repeat</keyword>
<dbReference type="RefSeq" id="WP_269886276.1">
    <property type="nucleotide sequence ID" value="NZ_JAQAGZ010000051.1"/>
</dbReference>
<evidence type="ECO:0000256" key="16">
    <source>
        <dbReference type="ARBA" id="ARBA00042156"/>
    </source>
</evidence>
<evidence type="ECO:0000259" key="17">
    <source>
        <dbReference type="PROSITE" id="PS50893"/>
    </source>
</evidence>
<evidence type="ECO:0000256" key="3">
    <source>
        <dbReference type="ARBA" id="ARBA00022723"/>
    </source>
</evidence>
<keyword evidence="7" id="KW-0228">DNA excision</keyword>
<proteinExistence type="inferred from homology"/>
<evidence type="ECO:0000256" key="11">
    <source>
        <dbReference type="ARBA" id="ARBA00022881"/>
    </source>
</evidence>
<dbReference type="InterPro" id="IPR027417">
    <property type="entry name" value="P-loop_NTPase"/>
</dbReference>
<dbReference type="InterPro" id="IPR004602">
    <property type="entry name" value="UvrA"/>
</dbReference>
<keyword evidence="10" id="KW-0067">ATP-binding</keyword>
<dbReference type="PROSITE" id="PS50893">
    <property type="entry name" value="ABC_TRANSPORTER_2"/>
    <property type="match status" value="2"/>
</dbReference>
<dbReference type="Proteomes" id="UP001527882">
    <property type="component" value="Unassembled WGS sequence"/>
</dbReference>
<dbReference type="Gene3D" id="3.30.190.20">
    <property type="match status" value="1"/>
</dbReference>
<keyword evidence="6" id="KW-0227">DNA damage</keyword>